<evidence type="ECO:0000313" key="2">
    <source>
        <dbReference type="Proteomes" id="UP001210925"/>
    </source>
</evidence>
<dbReference type="AlphaFoldDB" id="A0AAD5Y1A2"/>
<comment type="caution">
    <text evidence="1">The sequence shown here is derived from an EMBL/GenBank/DDBJ whole genome shotgun (WGS) entry which is preliminary data.</text>
</comment>
<accession>A0AAD5Y1A2</accession>
<proteinExistence type="predicted"/>
<reference evidence="1" key="1">
    <citation type="submission" date="2020-05" db="EMBL/GenBank/DDBJ databases">
        <title>Phylogenomic resolution of chytrid fungi.</title>
        <authorList>
            <person name="Stajich J.E."/>
            <person name="Amses K."/>
            <person name="Simmons R."/>
            <person name="Seto K."/>
            <person name="Myers J."/>
            <person name="Bonds A."/>
            <person name="Quandt C.A."/>
            <person name="Barry K."/>
            <person name="Liu P."/>
            <person name="Grigoriev I."/>
            <person name="Longcore J.E."/>
            <person name="James T.Y."/>
        </authorList>
    </citation>
    <scope>NUCLEOTIDE SEQUENCE</scope>
    <source>
        <strain evidence="1">PLAUS21</strain>
    </source>
</reference>
<keyword evidence="2" id="KW-1185">Reference proteome</keyword>
<evidence type="ECO:0000313" key="1">
    <source>
        <dbReference type="EMBL" id="KAJ3253863.1"/>
    </source>
</evidence>
<organism evidence="1 2">
    <name type="scientific">Boothiomyces macroporosus</name>
    <dbReference type="NCBI Taxonomy" id="261099"/>
    <lineage>
        <taxon>Eukaryota</taxon>
        <taxon>Fungi</taxon>
        <taxon>Fungi incertae sedis</taxon>
        <taxon>Chytridiomycota</taxon>
        <taxon>Chytridiomycota incertae sedis</taxon>
        <taxon>Chytridiomycetes</taxon>
        <taxon>Rhizophydiales</taxon>
        <taxon>Terramycetaceae</taxon>
        <taxon>Boothiomyces</taxon>
    </lineage>
</organism>
<sequence>MEEGIKLFSKIKHSNPRKIYDILITKYSELKLYNEIQILLNELKTVNVEPYKSTLVKSIPAIEPSRGYRQIMKVYSLWLQQNKYKVCSSSEVSLDFGPYKNLSVPQAQLLFSEHPYSPLDIKRAMIYFHSANYQAEICEELYGMTTDKVCTLLMIEMYHILGMHDKKEALYLMTESRYNK</sequence>
<dbReference type="Proteomes" id="UP001210925">
    <property type="component" value="Unassembled WGS sequence"/>
</dbReference>
<gene>
    <name evidence="1" type="ORF">HK103_007663</name>
</gene>
<name>A0AAD5Y1A2_9FUNG</name>
<dbReference type="EMBL" id="JADGKB010000098">
    <property type="protein sequence ID" value="KAJ3253863.1"/>
    <property type="molecule type" value="Genomic_DNA"/>
</dbReference>
<protein>
    <submittedName>
        <fullName evidence="1">Uncharacterized protein</fullName>
    </submittedName>
</protein>